<dbReference type="SUPFAM" id="SSF52317">
    <property type="entry name" value="Class I glutamine amidotransferase-like"/>
    <property type="match status" value="1"/>
</dbReference>
<dbReference type="GO" id="GO:0004359">
    <property type="term" value="F:glutaminase activity"/>
    <property type="evidence" value="ECO:0007669"/>
    <property type="project" value="UniProtKB-EC"/>
</dbReference>
<accession>A0A7C4NPL0</accession>
<evidence type="ECO:0000256" key="3">
    <source>
        <dbReference type="ARBA" id="ARBA00022605"/>
    </source>
</evidence>
<dbReference type="GO" id="GO:0000107">
    <property type="term" value="F:imidazoleglycerol-phosphate synthase activity"/>
    <property type="evidence" value="ECO:0007669"/>
    <property type="project" value="TreeGrafter"/>
</dbReference>
<protein>
    <submittedName>
        <fullName evidence="13">Imidazole glycerol phosphate synthase subunit HisH</fullName>
    </submittedName>
</protein>
<evidence type="ECO:0000256" key="1">
    <source>
        <dbReference type="ARBA" id="ARBA00005091"/>
    </source>
</evidence>
<name>A0A7C4NPL0_9CREN</name>
<evidence type="ECO:0000256" key="10">
    <source>
        <dbReference type="PIRSR" id="PIRSR000495-1"/>
    </source>
</evidence>
<comment type="catalytic activity">
    <reaction evidence="8">
        <text>5-[(5-phospho-1-deoxy-D-ribulos-1-ylimino)methylamino]-1-(5-phospho-beta-D-ribosyl)imidazole-4-carboxamide + L-glutamine = D-erythro-1-(imidazol-4-yl)glycerol 3-phosphate + 5-amino-1-(5-phospho-beta-D-ribosyl)imidazole-4-carboxamide + L-glutamate + H(+)</text>
        <dbReference type="Rhea" id="RHEA:24793"/>
        <dbReference type="ChEBI" id="CHEBI:15378"/>
        <dbReference type="ChEBI" id="CHEBI:29985"/>
        <dbReference type="ChEBI" id="CHEBI:58278"/>
        <dbReference type="ChEBI" id="CHEBI:58359"/>
        <dbReference type="ChEBI" id="CHEBI:58475"/>
        <dbReference type="ChEBI" id="CHEBI:58525"/>
        <dbReference type="EC" id="4.3.2.10"/>
    </reaction>
</comment>
<feature type="active site" description="Nucleophile" evidence="10">
    <location>
        <position position="76"/>
    </location>
</feature>
<dbReference type="InterPro" id="IPR029062">
    <property type="entry name" value="Class_I_gatase-like"/>
</dbReference>
<gene>
    <name evidence="13" type="primary">hisH</name>
    <name evidence="13" type="ORF">ENU08_04010</name>
    <name evidence="12" type="ORF">ENU41_02140</name>
</gene>
<comment type="catalytic activity">
    <reaction evidence="9">
        <text>L-glutamine + H2O = L-glutamate + NH4(+)</text>
        <dbReference type="Rhea" id="RHEA:15889"/>
        <dbReference type="ChEBI" id="CHEBI:15377"/>
        <dbReference type="ChEBI" id="CHEBI:28938"/>
        <dbReference type="ChEBI" id="CHEBI:29985"/>
        <dbReference type="ChEBI" id="CHEBI:58359"/>
        <dbReference type="EC" id="3.5.1.2"/>
    </reaction>
</comment>
<feature type="active site" evidence="10">
    <location>
        <position position="182"/>
    </location>
</feature>
<evidence type="ECO:0000259" key="11">
    <source>
        <dbReference type="Pfam" id="PF00117"/>
    </source>
</evidence>
<feature type="domain" description="Glutamine amidotransferase" evidence="11">
    <location>
        <begin position="4"/>
        <end position="187"/>
    </location>
</feature>
<evidence type="ECO:0000256" key="5">
    <source>
        <dbReference type="ARBA" id="ARBA00022962"/>
    </source>
</evidence>
<feature type="active site" evidence="10">
    <location>
        <position position="180"/>
    </location>
</feature>
<keyword evidence="3" id="KW-0028">Amino-acid biosynthesis</keyword>
<comment type="caution">
    <text evidence="13">The sequence shown here is derived from an EMBL/GenBank/DDBJ whole genome shotgun (WGS) entry which is preliminary data.</text>
</comment>
<dbReference type="UniPathway" id="UPA00031">
    <property type="reaction ID" value="UER00010"/>
</dbReference>
<dbReference type="EMBL" id="DTBD01000028">
    <property type="protein sequence ID" value="HGQ64390.1"/>
    <property type="molecule type" value="Genomic_DNA"/>
</dbReference>
<sequence>MKALVLNYGVGNIFSIVSALRKTGFDVDIANDINSHYNLIVLPGVGSFKALKPFVEQKSETIKTIVENGVAVLGICLGMQALFEYSTEYGFSKGIGVLRGYVDRISTKNKVPHIGWSKVYYIDKNSSCEVFKELDGKYVYFAHSYVVYPKDIDYLCMISLYDMLYPAAIAYNNIFGTQFHPEKSSSVGLRFIKALAEWLKK</sequence>
<dbReference type="PANTHER" id="PTHR42701">
    <property type="entry name" value="IMIDAZOLE GLYCEROL PHOSPHATE SYNTHASE SUBUNIT HISH"/>
    <property type="match status" value="1"/>
</dbReference>
<comment type="pathway">
    <text evidence="1">Amino-acid biosynthesis; L-histidine biosynthesis; L-histidine from 5-phospho-alpha-D-ribose 1-diphosphate: step 5/9.</text>
</comment>
<evidence type="ECO:0000313" key="12">
    <source>
        <dbReference type="EMBL" id="HGQ35464.1"/>
    </source>
</evidence>
<dbReference type="NCBIfam" id="TIGR01855">
    <property type="entry name" value="IMP_synth_hisH"/>
    <property type="match status" value="1"/>
</dbReference>
<dbReference type="PANTHER" id="PTHR42701:SF1">
    <property type="entry name" value="IMIDAZOLE GLYCEROL PHOSPHATE SYNTHASE SUBUNIT HISH"/>
    <property type="match status" value="1"/>
</dbReference>
<evidence type="ECO:0000256" key="6">
    <source>
        <dbReference type="ARBA" id="ARBA00023102"/>
    </source>
</evidence>
<dbReference type="EMBL" id="DTCK01000012">
    <property type="protein sequence ID" value="HGQ35464.1"/>
    <property type="molecule type" value="Genomic_DNA"/>
</dbReference>
<dbReference type="GO" id="GO:0000105">
    <property type="term" value="P:L-histidine biosynthetic process"/>
    <property type="evidence" value="ECO:0007669"/>
    <property type="project" value="UniProtKB-UniPathway"/>
</dbReference>
<evidence type="ECO:0000313" key="13">
    <source>
        <dbReference type="EMBL" id="HGQ64390.1"/>
    </source>
</evidence>
<keyword evidence="7" id="KW-0456">Lyase</keyword>
<keyword evidence="5" id="KW-0315">Glutamine amidotransferase</keyword>
<evidence type="ECO:0000256" key="7">
    <source>
        <dbReference type="ARBA" id="ARBA00023239"/>
    </source>
</evidence>
<dbReference type="InterPro" id="IPR010139">
    <property type="entry name" value="Imidazole-glycPsynth_HisH"/>
</dbReference>
<reference evidence="13" key="1">
    <citation type="journal article" date="2020" name="mSystems">
        <title>Genome- and Community-Level Interaction Insights into Carbon Utilization and Element Cycling Functions of Hydrothermarchaeota in Hydrothermal Sediment.</title>
        <authorList>
            <person name="Zhou Z."/>
            <person name="Liu Y."/>
            <person name="Xu W."/>
            <person name="Pan J."/>
            <person name="Luo Z.H."/>
            <person name="Li M."/>
        </authorList>
    </citation>
    <scope>NUCLEOTIDE SEQUENCE [LARGE SCALE GENOMIC DNA]</scope>
    <source>
        <strain evidence="13">SpSt-637</strain>
        <strain evidence="12">SpSt-667</strain>
    </source>
</reference>
<keyword evidence="4" id="KW-0378">Hydrolase</keyword>
<dbReference type="GO" id="GO:0016829">
    <property type="term" value="F:lyase activity"/>
    <property type="evidence" value="ECO:0007669"/>
    <property type="project" value="UniProtKB-KW"/>
</dbReference>
<evidence type="ECO:0000256" key="4">
    <source>
        <dbReference type="ARBA" id="ARBA00022801"/>
    </source>
</evidence>
<dbReference type="Gene3D" id="3.40.50.880">
    <property type="match status" value="1"/>
</dbReference>
<dbReference type="PROSITE" id="PS51273">
    <property type="entry name" value="GATASE_TYPE_1"/>
    <property type="match status" value="1"/>
</dbReference>
<keyword evidence="6" id="KW-0368">Histidine biosynthesis</keyword>
<organism evidence="13">
    <name type="scientific">Ignisphaera aggregans</name>
    <dbReference type="NCBI Taxonomy" id="334771"/>
    <lineage>
        <taxon>Archaea</taxon>
        <taxon>Thermoproteota</taxon>
        <taxon>Thermoprotei</taxon>
        <taxon>Desulfurococcales</taxon>
        <taxon>Desulfurococcaceae</taxon>
        <taxon>Ignisphaera</taxon>
    </lineage>
</organism>
<dbReference type="InterPro" id="IPR017926">
    <property type="entry name" value="GATASE"/>
</dbReference>
<evidence type="ECO:0000256" key="9">
    <source>
        <dbReference type="ARBA" id="ARBA00049534"/>
    </source>
</evidence>
<evidence type="ECO:0000256" key="2">
    <source>
        <dbReference type="ARBA" id="ARBA00011152"/>
    </source>
</evidence>
<dbReference type="Pfam" id="PF00117">
    <property type="entry name" value="GATase"/>
    <property type="match status" value="1"/>
</dbReference>
<proteinExistence type="predicted"/>
<dbReference type="AlphaFoldDB" id="A0A7C4NPL0"/>
<dbReference type="PIRSF" id="PIRSF000495">
    <property type="entry name" value="Amidotransf_hisH"/>
    <property type="match status" value="1"/>
</dbReference>
<evidence type="ECO:0000256" key="8">
    <source>
        <dbReference type="ARBA" id="ARBA00047838"/>
    </source>
</evidence>
<comment type="subunit">
    <text evidence="2">Heterodimer of HisH and HisF.</text>
</comment>